<reference evidence="2 3" key="1">
    <citation type="submission" date="2014-09" db="EMBL/GenBank/DDBJ databases">
        <title>Genome sequencing of Methyloceanibacter caenitepidi Gela4.</title>
        <authorList>
            <person name="Takeuchi M."/>
            <person name="Susumu S."/>
            <person name="Kamagata Y."/>
            <person name="Oshima K."/>
            <person name="Hattori M."/>
            <person name="Iwasaki W."/>
        </authorList>
    </citation>
    <scope>NUCLEOTIDE SEQUENCE [LARGE SCALE GENOMIC DNA]</scope>
    <source>
        <strain evidence="2 3">Gela4</strain>
    </source>
</reference>
<proteinExistence type="predicted"/>
<keyword evidence="1" id="KW-0812">Transmembrane</keyword>
<evidence type="ECO:0000313" key="3">
    <source>
        <dbReference type="Proteomes" id="UP000031643"/>
    </source>
</evidence>
<evidence type="ECO:0000313" key="2">
    <source>
        <dbReference type="EMBL" id="BAQ16957.1"/>
    </source>
</evidence>
<dbReference type="HOGENOM" id="CLU_1852849_0_0_5"/>
<keyword evidence="1" id="KW-0472">Membrane</keyword>
<dbReference type="KEGG" id="mcg:GL4_1501"/>
<feature type="transmembrane region" description="Helical" evidence="1">
    <location>
        <begin position="109"/>
        <end position="132"/>
    </location>
</feature>
<accession>A0A0A8K352</accession>
<dbReference type="RefSeq" id="WP_045366178.1">
    <property type="nucleotide sequence ID" value="NZ_AP014648.1"/>
</dbReference>
<dbReference type="Proteomes" id="UP000031643">
    <property type="component" value="Chromosome"/>
</dbReference>
<keyword evidence="1" id="KW-1133">Transmembrane helix</keyword>
<name>A0A0A8K352_9HYPH</name>
<protein>
    <submittedName>
        <fullName evidence="2">Uncharacterized protein</fullName>
    </submittedName>
</protein>
<dbReference type="EMBL" id="AP014648">
    <property type="protein sequence ID" value="BAQ16957.1"/>
    <property type="molecule type" value="Genomic_DNA"/>
</dbReference>
<dbReference type="AlphaFoldDB" id="A0A0A8K352"/>
<evidence type="ECO:0000256" key="1">
    <source>
        <dbReference type="SAM" id="Phobius"/>
    </source>
</evidence>
<keyword evidence="3" id="KW-1185">Reference proteome</keyword>
<sequence>MTETCRRTLNSVGEVAKLHHQLARTNPNDHIAFATTIIAHGGAILASVVGERGAALTLYETADRLAVKGQSSAESLADLLARFEPLPEPKTPAAAAPPRWARLRRLSRILLFVWIPGAAVGLLLAKLLVFALQSVGLM</sequence>
<dbReference type="STRING" id="1384459.GL4_1501"/>
<organism evidence="2 3">
    <name type="scientific">Methyloceanibacter caenitepidi</name>
    <dbReference type="NCBI Taxonomy" id="1384459"/>
    <lineage>
        <taxon>Bacteria</taxon>
        <taxon>Pseudomonadati</taxon>
        <taxon>Pseudomonadota</taxon>
        <taxon>Alphaproteobacteria</taxon>
        <taxon>Hyphomicrobiales</taxon>
        <taxon>Hyphomicrobiaceae</taxon>
        <taxon>Methyloceanibacter</taxon>
    </lineage>
</organism>
<gene>
    <name evidence="2" type="ORF">GL4_1501</name>
</gene>